<dbReference type="Gene3D" id="1.10.10.10">
    <property type="entry name" value="Winged helix-like DNA-binding domain superfamily/Winged helix DNA-binding domain"/>
    <property type="match status" value="1"/>
</dbReference>
<accession>A0ABT0YGJ4</accession>
<keyword evidence="2" id="KW-0805">Transcription regulation</keyword>
<organism evidence="9 10">
    <name type="scientific">Paractinoplanes hotanensis</name>
    <dbReference type="NCBI Taxonomy" id="2906497"/>
    <lineage>
        <taxon>Bacteria</taxon>
        <taxon>Bacillati</taxon>
        <taxon>Actinomycetota</taxon>
        <taxon>Actinomycetes</taxon>
        <taxon>Micromonosporales</taxon>
        <taxon>Micromonosporaceae</taxon>
        <taxon>Paractinoplanes</taxon>
    </lineage>
</organism>
<feature type="DNA-binding region" description="OmpR/PhoB-type" evidence="6">
    <location>
        <begin position="128"/>
        <end position="227"/>
    </location>
</feature>
<evidence type="ECO:0000259" key="7">
    <source>
        <dbReference type="PROSITE" id="PS50110"/>
    </source>
</evidence>
<dbReference type="Gene3D" id="6.10.250.690">
    <property type="match status" value="1"/>
</dbReference>
<keyword evidence="1 5" id="KW-0597">Phosphoprotein</keyword>
<dbReference type="EMBL" id="JAMQOL010000080">
    <property type="protein sequence ID" value="MCM4084602.1"/>
    <property type="molecule type" value="Genomic_DNA"/>
</dbReference>
<keyword evidence="4" id="KW-0804">Transcription</keyword>
<feature type="domain" description="OmpR/PhoB-type" evidence="8">
    <location>
        <begin position="128"/>
        <end position="227"/>
    </location>
</feature>
<evidence type="ECO:0000256" key="1">
    <source>
        <dbReference type="ARBA" id="ARBA00022553"/>
    </source>
</evidence>
<dbReference type="RefSeq" id="WP_251804348.1">
    <property type="nucleotide sequence ID" value="NZ_JAMQOL010000080.1"/>
</dbReference>
<dbReference type="InterPro" id="IPR036388">
    <property type="entry name" value="WH-like_DNA-bd_sf"/>
</dbReference>
<name>A0ABT0YGJ4_9ACTN</name>
<dbReference type="CDD" id="cd00383">
    <property type="entry name" value="trans_reg_C"/>
    <property type="match status" value="1"/>
</dbReference>
<feature type="modified residue" description="4-aspartylphosphate" evidence="5">
    <location>
        <position position="53"/>
    </location>
</feature>
<dbReference type="Pfam" id="PF00486">
    <property type="entry name" value="Trans_reg_C"/>
    <property type="match status" value="1"/>
</dbReference>
<dbReference type="PROSITE" id="PS50110">
    <property type="entry name" value="RESPONSE_REGULATORY"/>
    <property type="match status" value="1"/>
</dbReference>
<dbReference type="Proteomes" id="UP001523216">
    <property type="component" value="Unassembled WGS sequence"/>
</dbReference>
<dbReference type="InterPro" id="IPR011006">
    <property type="entry name" value="CheY-like_superfamily"/>
</dbReference>
<comment type="caution">
    <text evidence="9">The sequence shown here is derived from an EMBL/GenBank/DDBJ whole genome shotgun (WGS) entry which is preliminary data.</text>
</comment>
<evidence type="ECO:0000259" key="8">
    <source>
        <dbReference type="PROSITE" id="PS51755"/>
    </source>
</evidence>
<feature type="domain" description="Response regulatory" evidence="7">
    <location>
        <begin position="4"/>
        <end position="117"/>
    </location>
</feature>
<evidence type="ECO:0000256" key="5">
    <source>
        <dbReference type="PROSITE-ProRule" id="PRU00169"/>
    </source>
</evidence>
<proteinExistence type="predicted"/>
<gene>
    <name evidence="9" type="ORF">LXN57_44440</name>
</gene>
<dbReference type="SMART" id="SM00862">
    <property type="entry name" value="Trans_reg_C"/>
    <property type="match status" value="1"/>
</dbReference>
<evidence type="ECO:0000313" key="9">
    <source>
        <dbReference type="EMBL" id="MCM4084602.1"/>
    </source>
</evidence>
<dbReference type="Pfam" id="PF00072">
    <property type="entry name" value="Response_reg"/>
    <property type="match status" value="1"/>
</dbReference>
<dbReference type="InterPro" id="IPR001789">
    <property type="entry name" value="Sig_transdc_resp-reg_receiver"/>
</dbReference>
<protein>
    <submittedName>
        <fullName evidence="9">Response regulator transcription factor</fullName>
    </submittedName>
</protein>
<dbReference type="Gene3D" id="3.40.50.2300">
    <property type="match status" value="1"/>
</dbReference>
<dbReference type="PROSITE" id="PS51755">
    <property type="entry name" value="OMPR_PHOB"/>
    <property type="match status" value="1"/>
</dbReference>
<dbReference type="CDD" id="cd17574">
    <property type="entry name" value="REC_OmpR"/>
    <property type="match status" value="1"/>
</dbReference>
<evidence type="ECO:0000256" key="2">
    <source>
        <dbReference type="ARBA" id="ARBA00023015"/>
    </source>
</evidence>
<dbReference type="SUPFAM" id="SSF52172">
    <property type="entry name" value="CheY-like"/>
    <property type="match status" value="1"/>
</dbReference>
<reference evidence="9 10" key="1">
    <citation type="submission" date="2022-06" db="EMBL/GenBank/DDBJ databases">
        <title>Actinoplanes abujensis sp. nov., isolated from Nigerian arid soil.</title>
        <authorList>
            <person name="Ding P."/>
        </authorList>
    </citation>
    <scope>NUCLEOTIDE SEQUENCE [LARGE SCALE GENOMIC DNA]</scope>
    <source>
        <strain evidence="10">TRM88002</strain>
    </source>
</reference>
<dbReference type="SUPFAM" id="SSF46894">
    <property type="entry name" value="C-terminal effector domain of the bipartite response regulators"/>
    <property type="match status" value="1"/>
</dbReference>
<dbReference type="PANTHER" id="PTHR48111:SF4">
    <property type="entry name" value="DNA-BINDING DUAL TRANSCRIPTIONAL REGULATOR OMPR"/>
    <property type="match status" value="1"/>
</dbReference>
<sequence>MSTRILIAEDNPKQAEVAVAYLRREGHQVTWVGDGPAALEKHRELRPDLVVLDVMMPLLDGVTVCRVLRAESEIPILMLTARASEDDVLRGLDAGADDYLTKPYSPRELAARVRALLRRSGALRDRDQPVLRTGDLEVDVGRFEVRISGQAVVLTAKEFGILEVLARTPGRAFTRAEIIEKAFGFDKYVLERTVDAHVRNLRRKLGDNPDDPKYVQTVYGRGYRLADLS</sequence>
<dbReference type="InterPro" id="IPR016032">
    <property type="entry name" value="Sig_transdc_resp-reg_C-effctor"/>
</dbReference>
<evidence type="ECO:0000313" key="10">
    <source>
        <dbReference type="Proteomes" id="UP001523216"/>
    </source>
</evidence>
<keyword evidence="3 6" id="KW-0238">DNA-binding</keyword>
<dbReference type="InterPro" id="IPR039420">
    <property type="entry name" value="WalR-like"/>
</dbReference>
<keyword evidence="10" id="KW-1185">Reference proteome</keyword>
<evidence type="ECO:0000256" key="6">
    <source>
        <dbReference type="PROSITE-ProRule" id="PRU01091"/>
    </source>
</evidence>
<dbReference type="SMART" id="SM00448">
    <property type="entry name" value="REC"/>
    <property type="match status" value="1"/>
</dbReference>
<evidence type="ECO:0000256" key="3">
    <source>
        <dbReference type="ARBA" id="ARBA00023125"/>
    </source>
</evidence>
<dbReference type="PANTHER" id="PTHR48111">
    <property type="entry name" value="REGULATOR OF RPOS"/>
    <property type="match status" value="1"/>
</dbReference>
<dbReference type="InterPro" id="IPR001867">
    <property type="entry name" value="OmpR/PhoB-type_DNA-bd"/>
</dbReference>
<evidence type="ECO:0000256" key="4">
    <source>
        <dbReference type="ARBA" id="ARBA00023163"/>
    </source>
</evidence>